<dbReference type="Proteomes" id="UP000828048">
    <property type="component" value="Chromosome 7"/>
</dbReference>
<proteinExistence type="predicted"/>
<dbReference type="EMBL" id="CM037157">
    <property type="protein sequence ID" value="KAH7849595.1"/>
    <property type="molecule type" value="Genomic_DNA"/>
</dbReference>
<name>A0ACB7Y7N9_9ERIC</name>
<accession>A0ACB7Y7N9</accession>
<reference evidence="1 2" key="1">
    <citation type="journal article" date="2021" name="Hortic Res">
        <title>High-quality reference genome and annotation aids understanding of berry development for evergreen blueberry (Vaccinium darrowii).</title>
        <authorList>
            <person name="Yu J."/>
            <person name="Hulse-Kemp A.M."/>
            <person name="Babiker E."/>
            <person name="Staton M."/>
        </authorList>
    </citation>
    <scope>NUCLEOTIDE SEQUENCE [LARGE SCALE GENOMIC DNA]</scope>
    <source>
        <strain evidence="2">cv. NJ 8807/NJ 8810</strain>
        <tissue evidence="1">Young leaf</tissue>
    </source>
</reference>
<comment type="caution">
    <text evidence="1">The sequence shown here is derived from an EMBL/GenBank/DDBJ whole genome shotgun (WGS) entry which is preliminary data.</text>
</comment>
<keyword evidence="2" id="KW-1185">Reference proteome</keyword>
<organism evidence="1 2">
    <name type="scientific">Vaccinium darrowii</name>
    <dbReference type="NCBI Taxonomy" id="229202"/>
    <lineage>
        <taxon>Eukaryota</taxon>
        <taxon>Viridiplantae</taxon>
        <taxon>Streptophyta</taxon>
        <taxon>Embryophyta</taxon>
        <taxon>Tracheophyta</taxon>
        <taxon>Spermatophyta</taxon>
        <taxon>Magnoliopsida</taxon>
        <taxon>eudicotyledons</taxon>
        <taxon>Gunneridae</taxon>
        <taxon>Pentapetalae</taxon>
        <taxon>asterids</taxon>
        <taxon>Ericales</taxon>
        <taxon>Ericaceae</taxon>
        <taxon>Vaccinioideae</taxon>
        <taxon>Vaccinieae</taxon>
        <taxon>Vaccinium</taxon>
    </lineage>
</organism>
<gene>
    <name evidence="1" type="ORF">Vadar_020122</name>
</gene>
<evidence type="ECO:0000313" key="2">
    <source>
        <dbReference type="Proteomes" id="UP000828048"/>
    </source>
</evidence>
<sequence length="449" mass="50437">MENKRAIAIAVSLVIVFIISIIITRISLGLSKPFYLVAGANSAAIFAVIAIFLLRDRYDNRRRLLEAQMVSASHELRIEYSFLRKVAGVPTKFQYREIEVATDGFHCMVGKGSSGSVFKGILSNGTPVAVKRIESQERGEKEFRSEVAAIASVQHMNLVRLLGYCCVPTGPRFLVYDFVPNGSLDKWIFPHKEHIGGCLEWGLRVGVAIDVAKALSYLHHDCRSRILHLDVKPHNILLDENFRGSVSDFGLSKLMGKDESRVVTSIHGTKGYLAPEWLLEQGASEKCDVYSYGIVLLEIVGGTRSVRVIDKENSNDESQRRVQYFPKIVSERLREGRVMEVVDSRVVDKGGVDEREVRRLVCIGLWCIQENPKMRPSMAQVVDMLEGLLEVEEPPKAQMVMVDLLEIDELEENPSHYRRRNAVLQAIQENCNDHSSMSCSFTLSVLSGR</sequence>
<evidence type="ECO:0000313" key="1">
    <source>
        <dbReference type="EMBL" id="KAH7849595.1"/>
    </source>
</evidence>
<protein>
    <submittedName>
        <fullName evidence="1">Uncharacterized protein</fullName>
    </submittedName>
</protein>